<protein>
    <submittedName>
        <fullName evidence="2">NUDIX domain-containing protein</fullName>
    </submittedName>
</protein>
<dbReference type="SUPFAM" id="SSF55811">
    <property type="entry name" value="Nudix"/>
    <property type="match status" value="1"/>
</dbReference>
<name>A0A285P6P9_9BACI</name>
<evidence type="ECO:0000313" key="3">
    <source>
        <dbReference type="Proteomes" id="UP000219356"/>
    </source>
</evidence>
<proteinExistence type="predicted"/>
<evidence type="ECO:0000313" key="2">
    <source>
        <dbReference type="EMBL" id="SNZ17412.1"/>
    </source>
</evidence>
<gene>
    <name evidence="2" type="ORF">SAMN05421503_3229</name>
</gene>
<keyword evidence="3" id="KW-1185">Reference proteome</keyword>
<accession>A0A285P6P9</accession>
<feature type="domain" description="Nudix hydrolase" evidence="1">
    <location>
        <begin position="1"/>
        <end position="94"/>
    </location>
</feature>
<dbReference type="InterPro" id="IPR015797">
    <property type="entry name" value="NUDIX_hydrolase-like_dom_sf"/>
</dbReference>
<dbReference type="EMBL" id="OBEK01000006">
    <property type="protein sequence ID" value="SNZ17412.1"/>
    <property type="molecule type" value="Genomic_DNA"/>
</dbReference>
<dbReference type="InterPro" id="IPR000086">
    <property type="entry name" value="NUDIX_hydrolase_dom"/>
</dbReference>
<dbReference type="AlphaFoldDB" id="A0A285P6P9"/>
<dbReference type="Proteomes" id="UP000219356">
    <property type="component" value="Unassembled WGS sequence"/>
</dbReference>
<dbReference type="Gene3D" id="3.90.79.10">
    <property type="entry name" value="Nucleoside Triphosphate Pyrophosphohydrolase"/>
    <property type="match status" value="1"/>
</dbReference>
<evidence type="ECO:0000259" key="1">
    <source>
        <dbReference type="PROSITE" id="PS51462"/>
    </source>
</evidence>
<dbReference type="Pfam" id="PF00293">
    <property type="entry name" value="NUDIX"/>
    <property type="match status" value="1"/>
</dbReference>
<reference evidence="3" key="1">
    <citation type="submission" date="2017-09" db="EMBL/GenBank/DDBJ databases">
        <authorList>
            <person name="Varghese N."/>
            <person name="Submissions S."/>
        </authorList>
    </citation>
    <scope>NUCLEOTIDE SEQUENCE [LARGE SCALE GENOMIC DNA]</scope>
    <source>
        <strain evidence="3">CGMCC 1.8913</strain>
    </source>
</reference>
<sequence>MEIGEGAEAALLRELQEELGVKGNITSFIGDFEHSWQHADADHYEVTHVFEVILEHKEIKSQEPHLHFFWARPEELEQLDLQPYPLIEVLRHIQPPVPVWRSTLKTN</sequence>
<organism evidence="2 3">
    <name type="scientific">Terribacillus aidingensis</name>
    <dbReference type="NCBI Taxonomy" id="586416"/>
    <lineage>
        <taxon>Bacteria</taxon>
        <taxon>Bacillati</taxon>
        <taxon>Bacillota</taxon>
        <taxon>Bacilli</taxon>
        <taxon>Bacillales</taxon>
        <taxon>Bacillaceae</taxon>
        <taxon>Terribacillus</taxon>
    </lineage>
</organism>
<dbReference type="PROSITE" id="PS51462">
    <property type="entry name" value="NUDIX"/>
    <property type="match status" value="1"/>
</dbReference>